<dbReference type="OrthoDB" id="9801244at2"/>
<dbReference type="PROSITE" id="PS51257">
    <property type="entry name" value="PROKAR_LIPOPROTEIN"/>
    <property type="match status" value="1"/>
</dbReference>
<dbReference type="RefSeq" id="WP_157043994.1">
    <property type="nucleotide sequence ID" value="NZ_HG764815.1"/>
</dbReference>
<protein>
    <recommendedName>
        <fullName evidence="3">Lipoprotein</fullName>
    </recommendedName>
</protein>
<dbReference type="EMBL" id="CAJA01000489">
    <property type="protein sequence ID" value="CCH75314.1"/>
    <property type="molecule type" value="Genomic_DNA"/>
</dbReference>
<proteinExistence type="predicted"/>
<name>W6K4N3_9MICO</name>
<dbReference type="Proteomes" id="UP000035763">
    <property type="component" value="Unassembled WGS sequence"/>
</dbReference>
<dbReference type="STRING" id="1193182.BN11_630016"/>
<dbReference type="AlphaFoldDB" id="W6K4N3"/>
<organism evidence="1 2">
    <name type="scientific">Nostocoides australiense Ben110</name>
    <dbReference type="NCBI Taxonomy" id="1193182"/>
    <lineage>
        <taxon>Bacteria</taxon>
        <taxon>Bacillati</taxon>
        <taxon>Actinomycetota</taxon>
        <taxon>Actinomycetes</taxon>
        <taxon>Micrococcales</taxon>
        <taxon>Intrasporangiaceae</taxon>
        <taxon>Nostocoides</taxon>
    </lineage>
</organism>
<accession>W6K4N3</accession>
<evidence type="ECO:0008006" key="3">
    <source>
        <dbReference type="Google" id="ProtNLM"/>
    </source>
</evidence>
<evidence type="ECO:0000313" key="2">
    <source>
        <dbReference type="Proteomes" id="UP000035763"/>
    </source>
</evidence>
<comment type="caution">
    <text evidence="1">The sequence shown here is derived from an EMBL/GenBank/DDBJ whole genome shotgun (WGS) entry which is preliminary data.</text>
</comment>
<dbReference type="SUPFAM" id="SSF75011">
    <property type="entry name" value="3-carboxy-cis,cis-mucoante lactonizing enzyme"/>
    <property type="match status" value="1"/>
</dbReference>
<sequence length="296" mass="30798">MTSRHGFSGRRRHCATAVVALLVLGGCGTAPDRTSSPPVTSAATSATVVSVGGVTDVSTYATWADPRITESSSLTRVGDHLITVNDSGDPAVLYVSTGTSGQITGTITYADAAPDDVEALATSPDGTIWVGDIGDNPRARSTIVIYRLPPITQWDGDTTVTAQRYEFAYPDGAHDAETLLVQPDSGDLFVVTKDASGGVVYAVPTLDATRTVTLEKVAQVAATVTDGVFDSSGEHVLLRTYGEVTAYGYPGFQQVATATLPAEPKGEGLTLGPDAGTYLTATEGAGTPVLRWRWTV</sequence>
<evidence type="ECO:0000313" key="1">
    <source>
        <dbReference type="EMBL" id="CCH75314.1"/>
    </source>
</evidence>
<keyword evidence="2" id="KW-1185">Reference proteome</keyword>
<gene>
    <name evidence="1" type="ORF">BN11_630016</name>
</gene>
<reference evidence="1 2" key="1">
    <citation type="journal article" date="2013" name="ISME J.">
        <title>A metabolic model for members of the genus Tetrasphaera involved in enhanced biological phosphorus removal.</title>
        <authorList>
            <person name="Kristiansen R."/>
            <person name="Nguyen H.T.T."/>
            <person name="Saunders A.M."/>
            <person name="Nielsen J.L."/>
            <person name="Wimmer R."/>
            <person name="Le V.Q."/>
            <person name="McIlroy S.J."/>
            <person name="Petrovski S."/>
            <person name="Seviour R.J."/>
            <person name="Calteau A."/>
            <person name="Nielsen K.L."/>
            <person name="Nielsen P.H."/>
        </authorList>
    </citation>
    <scope>NUCLEOTIDE SEQUENCE [LARGE SCALE GENOMIC DNA]</scope>
    <source>
        <strain evidence="1 2">Ben110</strain>
    </source>
</reference>